<evidence type="ECO:0000256" key="6">
    <source>
        <dbReference type="PROSITE-ProRule" id="PRU00464"/>
    </source>
</evidence>
<dbReference type="InterPro" id="IPR036265">
    <property type="entry name" value="HIT-like_sf"/>
</dbReference>
<dbReference type="CDD" id="cd01275">
    <property type="entry name" value="FHIT"/>
    <property type="match status" value="1"/>
</dbReference>
<dbReference type="PROSITE" id="PS51084">
    <property type="entry name" value="HIT_2"/>
    <property type="match status" value="1"/>
</dbReference>
<name>A0ABD3MDH0_9STRA</name>
<keyword evidence="1 7" id="KW-0547">Nucleotide-binding</keyword>
<evidence type="ECO:0000256" key="5">
    <source>
        <dbReference type="PIRSR" id="PIRSR639383-3"/>
    </source>
</evidence>
<evidence type="ECO:0000256" key="3">
    <source>
        <dbReference type="PIRSR" id="PIRSR639383-1"/>
    </source>
</evidence>
<feature type="region of interest" description="Disordered" evidence="8">
    <location>
        <begin position="188"/>
        <end position="216"/>
    </location>
</feature>
<dbReference type="FunFam" id="3.30.428.10:FF:000011">
    <property type="entry name" value="Fragile histidine triad"/>
    <property type="match status" value="1"/>
</dbReference>
<comment type="caution">
    <text evidence="11">The sequence shown here is derived from an EMBL/GenBank/DDBJ whole genome shotgun (WGS) entry which is preliminary data.</text>
</comment>
<sequence length="235" mass="26730">MVRHGRCLPLILALQSYTRFALPFECARTTTLAFASASGKYHRKLMSSVVQVANGDTPEVTMESNTQQLFGRFRISSNQIFHRTIHSFALVNLRPIVPGHVLVCSNRVIPLLSDLDDEEYDDLWKAVRTVQNVLKHQYNCNAFNVAVQDGKGAGQSVPHVHVHILPRYVGDLERNDDIYDQLEAWAPRDDSNSREKPRLDVPEDSERRDRTEDEMAEEAAIYKRILDGLSTRNKG</sequence>
<dbReference type="PANTHER" id="PTHR46243:SF1">
    <property type="entry name" value="BIS(5'-ADENOSYL)-TRIPHOSPHATASE"/>
    <property type="match status" value="1"/>
</dbReference>
<dbReference type="EMBL" id="JALLBG020000140">
    <property type="protein sequence ID" value="KAL3762121.1"/>
    <property type="molecule type" value="Genomic_DNA"/>
</dbReference>
<evidence type="ECO:0000256" key="8">
    <source>
        <dbReference type="SAM" id="MobiDB-lite"/>
    </source>
</evidence>
<proteinExistence type="predicted"/>
<evidence type="ECO:0000256" key="9">
    <source>
        <dbReference type="SAM" id="SignalP"/>
    </source>
</evidence>
<evidence type="ECO:0000259" key="10">
    <source>
        <dbReference type="PROSITE" id="PS51084"/>
    </source>
</evidence>
<feature type="binding site" evidence="4">
    <location>
        <begin position="154"/>
        <end position="157"/>
    </location>
    <ligand>
        <name>substrate</name>
    </ligand>
</feature>
<feature type="active site" description="Tele-AMP-histidine intermediate" evidence="3">
    <location>
        <position position="161"/>
    </location>
</feature>
<accession>A0ABD3MDH0</accession>
<feature type="compositionally biased region" description="Basic and acidic residues" evidence="8">
    <location>
        <begin position="188"/>
        <end position="213"/>
    </location>
</feature>
<gene>
    <name evidence="11" type="ORF">ACHAWU_001572</name>
</gene>
<evidence type="ECO:0000313" key="11">
    <source>
        <dbReference type="EMBL" id="KAL3762121.1"/>
    </source>
</evidence>
<dbReference type="GO" id="GO:0000166">
    <property type="term" value="F:nucleotide binding"/>
    <property type="evidence" value="ECO:0007669"/>
    <property type="project" value="UniProtKB-KW"/>
</dbReference>
<comment type="catalytic activity">
    <reaction evidence="7">
        <text>P(1),P(3)-bis(5'-adenosyl) triphosphate + H2O = AMP + ADP + 2 H(+)</text>
        <dbReference type="Rhea" id="RHEA:13893"/>
        <dbReference type="ChEBI" id="CHEBI:15377"/>
        <dbReference type="ChEBI" id="CHEBI:15378"/>
        <dbReference type="ChEBI" id="CHEBI:58529"/>
        <dbReference type="ChEBI" id="CHEBI:456215"/>
        <dbReference type="ChEBI" id="CHEBI:456216"/>
        <dbReference type="EC" id="3.6.1.29"/>
    </reaction>
</comment>
<dbReference type="PROSITE" id="PS00892">
    <property type="entry name" value="HIT_1"/>
    <property type="match status" value="1"/>
</dbReference>
<evidence type="ECO:0000256" key="7">
    <source>
        <dbReference type="RuleBase" id="RU366076"/>
    </source>
</evidence>
<feature type="site" description="Important for induction of apoptosis" evidence="5">
    <location>
        <position position="179"/>
    </location>
</feature>
<protein>
    <recommendedName>
        <fullName evidence="7">Bis(5'-adenosyl)-triphosphatase</fullName>
        <ecNumber evidence="7">3.6.1.29</ecNumber>
    </recommendedName>
</protein>
<feature type="short sequence motif" description="Histidine triad motif" evidence="6">
    <location>
        <begin position="159"/>
        <end position="163"/>
    </location>
</feature>
<dbReference type="InterPro" id="IPR019808">
    <property type="entry name" value="Histidine_triad_CS"/>
</dbReference>
<dbReference type="GO" id="GO:0047710">
    <property type="term" value="F:bis(5'-adenosyl)-triphosphatase activity"/>
    <property type="evidence" value="ECO:0007669"/>
    <property type="project" value="UniProtKB-UniRule"/>
</dbReference>
<dbReference type="PANTHER" id="PTHR46243">
    <property type="entry name" value="BIS(5'-ADENOSYL)-TRIPHOSPHATASE"/>
    <property type="match status" value="1"/>
</dbReference>
<keyword evidence="12" id="KW-1185">Reference proteome</keyword>
<dbReference type="Proteomes" id="UP001530293">
    <property type="component" value="Unassembled WGS sequence"/>
</dbReference>
<reference evidence="11 12" key="1">
    <citation type="submission" date="2024-10" db="EMBL/GenBank/DDBJ databases">
        <title>Updated reference genomes for cyclostephanoid diatoms.</title>
        <authorList>
            <person name="Roberts W.R."/>
            <person name="Alverson A.J."/>
        </authorList>
    </citation>
    <scope>NUCLEOTIDE SEQUENCE [LARGE SCALE GENOMIC DNA]</scope>
    <source>
        <strain evidence="11 12">AJA232-27</strain>
    </source>
</reference>
<dbReference type="InterPro" id="IPR051884">
    <property type="entry name" value="Bis(5'-adenosyl)-TPase_reg"/>
</dbReference>
<feature type="binding site" evidence="4">
    <location>
        <position position="148"/>
    </location>
    <ligand>
        <name>substrate</name>
    </ligand>
</feature>
<comment type="cofactor">
    <cofactor evidence="7">
        <name>Mn(2+)</name>
        <dbReference type="ChEBI" id="CHEBI:29035"/>
    </cofactor>
</comment>
<dbReference type="SUPFAM" id="SSF54197">
    <property type="entry name" value="HIT-like"/>
    <property type="match status" value="1"/>
</dbReference>
<evidence type="ECO:0000256" key="1">
    <source>
        <dbReference type="ARBA" id="ARBA00022741"/>
    </source>
</evidence>
<feature type="binding site" evidence="4">
    <location>
        <position position="163"/>
    </location>
    <ligand>
        <name>substrate</name>
    </ligand>
</feature>
<evidence type="ECO:0000256" key="4">
    <source>
        <dbReference type="PIRSR" id="PIRSR639383-2"/>
    </source>
</evidence>
<dbReference type="EC" id="3.6.1.29" evidence="7"/>
<feature type="signal peptide" evidence="9">
    <location>
        <begin position="1"/>
        <end position="23"/>
    </location>
</feature>
<dbReference type="Gene3D" id="3.30.428.10">
    <property type="entry name" value="HIT-like"/>
    <property type="match status" value="1"/>
</dbReference>
<evidence type="ECO:0000256" key="2">
    <source>
        <dbReference type="ARBA" id="ARBA00022801"/>
    </source>
</evidence>
<dbReference type="InterPro" id="IPR039383">
    <property type="entry name" value="FHIT"/>
</dbReference>
<feature type="binding site" evidence="4">
    <location>
        <position position="92"/>
    </location>
    <ligand>
        <name>substrate</name>
    </ligand>
</feature>
<feature type="chain" id="PRO_5044790366" description="Bis(5'-adenosyl)-triphosphatase" evidence="9">
    <location>
        <begin position="24"/>
        <end position="235"/>
    </location>
</feature>
<organism evidence="11 12">
    <name type="scientific">Discostella pseudostelligera</name>
    <dbReference type="NCBI Taxonomy" id="259834"/>
    <lineage>
        <taxon>Eukaryota</taxon>
        <taxon>Sar</taxon>
        <taxon>Stramenopiles</taxon>
        <taxon>Ochrophyta</taxon>
        <taxon>Bacillariophyta</taxon>
        <taxon>Coscinodiscophyceae</taxon>
        <taxon>Thalassiosirophycidae</taxon>
        <taxon>Stephanodiscales</taxon>
        <taxon>Stephanodiscaceae</taxon>
        <taxon>Discostella</taxon>
    </lineage>
</organism>
<dbReference type="InterPro" id="IPR011146">
    <property type="entry name" value="HIT-like"/>
</dbReference>
<dbReference type="AlphaFoldDB" id="A0ABD3MDH0"/>
<feature type="domain" description="HIT" evidence="10">
    <location>
        <begin position="66"/>
        <end position="174"/>
    </location>
</feature>
<keyword evidence="2 7" id="KW-0378">Hydrolase</keyword>
<evidence type="ECO:0000313" key="12">
    <source>
        <dbReference type="Proteomes" id="UP001530293"/>
    </source>
</evidence>
<keyword evidence="9" id="KW-0732">Signal</keyword>
<dbReference type="Pfam" id="PF01230">
    <property type="entry name" value="HIT"/>
    <property type="match status" value="1"/>
</dbReference>